<dbReference type="PROSITE" id="PS00211">
    <property type="entry name" value="ABC_TRANSPORTER_1"/>
    <property type="match status" value="1"/>
</dbReference>
<gene>
    <name evidence="5" type="ORF">SPSYN_03016</name>
</gene>
<dbReference type="Proteomes" id="UP000798488">
    <property type="component" value="Unassembled WGS sequence"/>
</dbReference>
<protein>
    <submittedName>
        <fullName evidence="5">ABC transporter ATP-binding protein</fullName>
    </submittedName>
</protein>
<sequence length="251" mass="27735">MLEMTNVGVTIEGDNGSVEVLKDINLKFEEKKIYVMTGPNGSGKSSIAKTIMGIYQPTAGKIILDSTDITNMSITERARLGIGYAFQRPPLFKGMTVRDFLNYAAGPDNTIMHCDLLYDVGLCAQDYLEREINASFSGGELKRIEIASILARNLKVAIFDEPEAGIDLWSFQRLTETIANMNIKYDTTIVLISHQERIIRLADEVILVAEGRISGITTQGKILDDIQCLDTGCECRNNCIKGGEDNQCLIL</sequence>
<dbReference type="InterPro" id="IPR051120">
    <property type="entry name" value="ABC_AA/LPS_Transport"/>
</dbReference>
<keyword evidence="6" id="KW-1185">Reference proteome</keyword>
<dbReference type="GO" id="GO:0005886">
    <property type="term" value="C:plasma membrane"/>
    <property type="evidence" value="ECO:0007669"/>
    <property type="project" value="TreeGrafter"/>
</dbReference>
<dbReference type="SUPFAM" id="SSF52540">
    <property type="entry name" value="P-loop containing nucleoside triphosphate hydrolases"/>
    <property type="match status" value="1"/>
</dbReference>
<keyword evidence="3 5" id="KW-0067">ATP-binding</keyword>
<reference evidence="5" key="1">
    <citation type="submission" date="2016-02" db="EMBL/GenBank/DDBJ databases">
        <title>Draft Genome Sequence of Sporotomaculum syntrophicum Strain FB, a Syntrophic Benzoate Degrader.</title>
        <authorList>
            <person name="Nobu M.K."/>
            <person name="Narihiro T."/>
            <person name="Qiu Y.-L."/>
            <person name="Ohashi A."/>
            <person name="Liu W.-T."/>
            <person name="Yuji S."/>
        </authorList>
    </citation>
    <scope>NUCLEOTIDE SEQUENCE</scope>
    <source>
        <strain evidence="5">FB</strain>
    </source>
</reference>
<dbReference type="AlphaFoldDB" id="A0A9D3AVB2"/>
<dbReference type="PROSITE" id="PS50893">
    <property type="entry name" value="ABC_TRANSPORTER_2"/>
    <property type="match status" value="1"/>
</dbReference>
<dbReference type="Pfam" id="PF00005">
    <property type="entry name" value="ABC_tran"/>
    <property type="match status" value="1"/>
</dbReference>
<comment type="caution">
    <text evidence="5">The sequence shown here is derived from an EMBL/GenBank/DDBJ whole genome shotgun (WGS) entry which is preliminary data.</text>
</comment>
<accession>A0A9D3AVB2</accession>
<dbReference type="EMBL" id="LSRS01000009">
    <property type="protein sequence ID" value="KAF1083860.1"/>
    <property type="molecule type" value="Genomic_DNA"/>
</dbReference>
<dbReference type="Gene3D" id="3.40.50.300">
    <property type="entry name" value="P-loop containing nucleotide triphosphate hydrolases"/>
    <property type="match status" value="1"/>
</dbReference>
<dbReference type="RefSeq" id="WP_161823276.1">
    <property type="nucleotide sequence ID" value="NZ_LSRS01000009.1"/>
</dbReference>
<dbReference type="SMART" id="SM00382">
    <property type="entry name" value="AAA"/>
    <property type="match status" value="1"/>
</dbReference>
<evidence type="ECO:0000256" key="1">
    <source>
        <dbReference type="ARBA" id="ARBA00022448"/>
    </source>
</evidence>
<dbReference type="InterPro" id="IPR003593">
    <property type="entry name" value="AAA+_ATPase"/>
</dbReference>
<name>A0A9D3AVB2_9FIRM</name>
<dbReference type="OrthoDB" id="9806149at2"/>
<dbReference type="PANTHER" id="PTHR45772">
    <property type="entry name" value="CONSERVED COMPONENT OF ABC TRANSPORTER FOR NATURAL AMINO ACIDS-RELATED"/>
    <property type="match status" value="1"/>
</dbReference>
<dbReference type="PANTHER" id="PTHR45772:SF10">
    <property type="entry name" value="LIPOPOLYSACCHARIDE EXPORT SYSTEM ATP-BINDING PROTEIN LPTB"/>
    <property type="match status" value="1"/>
</dbReference>
<dbReference type="InterPro" id="IPR003439">
    <property type="entry name" value="ABC_transporter-like_ATP-bd"/>
</dbReference>
<organism evidence="5 6">
    <name type="scientific">Sporotomaculum syntrophicum</name>
    <dbReference type="NCBI Taxonomy" id="182264"/>
    <lineage>
        <taxon>Bacteria</taxon>
        <taxon>Bacillati</taxon>
        <taxon>Bacillota</taxon>
        <taxon>Clostridia</taxon>
        <taxon>Eubacteriales</taxon>
        <taxon>Desulfallaceae</taxon>
        <taxon>Sporotomaculum</taxon>
    </lineage>
</organism>
<dbReference type="InterPro" id="IPR027417">
    <property type="entry name" value="P-loop_NTPase"/>
</dbReference>
<evidence type="ECO:0000256" key="3">
    <source>
        <dbReference type="ARBA" id="ARBA00022840"/>
    </source>
</evidence>
<evidence type="ECO:0000259" key="4">
    <source>
        <dbReference type="PROSITE" id="PS50893"/>
    </source>
</evidence>
<proteinExistence type="predicted"/>
<evidence type="ECO:0000256" key="2">
    <source>
        <dbReference type="ARBA" id="ARBA00022741"/>
    </source>
</evidence>
<evidence type="ECO:0000313" key="5">
    <source>
        <dbReference type="EMBL" id="KAF1083860.1"/>
    </source>
</evidence>
<dbReference type="GO" id="GO:0016887">
    <property type="term" value="F:ATP hydrolysis activity"/>
    <property type="evidence" value="ECO:0007669"/>
    <property type="project" value="InterPro"/>
</dbReference>
<evidence type="ECO:0000313" key="6">
    <source>
        <dbReference type="Proteomes" id="UP000798488"/>
    </source>
</evidence>
<feature type="domain" description="ABC transporter" evidence="4">
    <location>
        <begin position="2"/>
        <end position="235"/>
    </location>
</feature>
<keyword evidence="1" id="KW-0813">Transport</keyword>
<keyword evidence="2" id="KW-0547">Nucleotide-binding</keyword>
<dbReference type="GO" id="GO:0005524">
    <property type="term" value="F:ATP binding"/>
    <property type="evidence" value="ECO:0007669"/>
    <property type="project" value="UniProtKB-KW"/>
</dbReference>
<dbReference type="InterPro" id="IPR017871">
    <property type="entry name" value="ABC_transporter-like_CS"/>
</dbReference>